<gene>
    <name evidence="1" type="ORF">BECKH772B_GA0070898_1003128</name>
</gene>
<protein>
    <submittedName>
        <fullName evidence="1">Uncharacterized protein</fullName>
    </submittedName>
</protein>
<proteinExistence type="predicted"/>
<sequence length="62" mass="6986">MNEPALFLPPPGPDDDGEPVVLHIHANTDMCYPPSAPDTKDQRYGSLRTSDLFFWSPDSNRR</sequence>
<accession>A0A450UJA8</accession>
<reference evidence="1" key="1">
    <citation type="submission" date="2019-02" db="EMBL/GenBank/DDBJ databases">
        <authorList>
            <person name="Gruber-Vodicka R. H."/>
            <person name="Seah K. B. B."/>
        </authorList>
    </citation>
    <scope>NUCLEOTIDE SEQUENCE</scope>
    <source>
        <strain evidence="1">BECK_SA2B20</strain>
    </source>
</reference>
<evidence type="ECO:0000313" key="1">
    <source>
        <dbReference type="EMBL" id="VFJ92608.1"/>
    </source>
</evidence>
<dbReference type="EMBL" id="CAADFI010000031">
    <property type="protein sequence ID" value="VFJ92608.1"/>
    <property type="molecule type" value="Genomic_DNA"/>
</dbReference>
<dbReference type="AlphaFoldDB" id="A0A450UJA8"/>
<name>A0A450UJA8_9GAMM</name>
<organism evidence="1">
    <name type="scientific">Candidatus Kentrum eta</name>
    <dbReference type="NCBI Taxonomy" id="2126337"/>
    <lineage>
        <taxon>Bacteria</taxon>
        <taxon>Pseudomonadati</taxon>
        <taxon>Pseudomonadota</taxon>
        <taxon>Gammaproteobacteria</taxon>
        <taxon>Candidatus Kentrum</taxon>
    </lineage>
</organism>